<evidence type="ECO:0000256" key="1">
    <source>
        <dbReference type="ARBA" id="ARBA00004651"/>
    </source>
</evidence>
<evidence type="ECO:0000313" key="10">
    <source>
        <dbReference type="Proteomes" id="UP000030003"/>
    </source>
</evidence>
<organism evidence="9 10">
    <name type="scientific">Lysobacter defluvii IMMIB APB-9 = DSM 18482</name>
    <dbReference type="NCBI Taxonomy" id="1385515"/>
    <lineage>
        <taxon>Bacteria</taxon>
        <taxon>Pseudomonadati</taxon>
        <taxon>Pseudomonadota</taxon>
        <taxon>Gammaproteobacteria</taxon>
        <taxon>Lysobacterales</taxon>
        <taxon>Lysobacteraceae</taxon>
        <taxon>Novilysobacter</taxon>
    </lineage>
</organism>
<evidence type="ECO:0000313" key="9">
    <source>
        <dbReference type="EMBL" id="KGO99382.1"/>
    </source>
</evidence>
<feature type="domain" description="Glycine transporter" evidence="8">
    <location>
        <begin position="93"/>
        <end position="164"/>
    </location>
</feature>
<name>A0A0A0MB00_9GAMM</name>
<dbReference type="PANTHER" id="PTHR30506">
    <property type="entry name" value="INNER MEMBRANE PROTEIN"/>
    <property type="match status" value="1"/>
</dbReference>
<reference evidence="9 10" key="1">
    <citation type="submission" date="2013-08" db="EMBL/GenBank/DDBJ databases">
        <title>Genomic analysis of Lysobacter defluvii.</title>
        <authorList>
            <person name="Wang Q."/>
            <person name="Wang G."/>
        </authorList>
    </citation>
    <scope>NUCLEOTIDE SEQUENCE [LARGE SCALE GENOMIC DNA]</scope>
    <source>
        <strain evidence="9 10">IMMIB APB-9</strain>
    </source>
</reference>
<proteinExistence type="inferred from homology"/>
<feature type="transmembrane region" description="Helical" evidence="7">
    <location>
        <begin position="6"/>
        <end position="24"/>
    </location>
</feature>
<dbReference type="RefSeq" id="WP_027069546.1">
    <property type="nucleotide sequence ID" value="NZ_AUHT01000006.1"/>
</dbReference>
<feature type="transmembrane region" description="Helical" evidence="7">
    <location>
        <begin position="150"/>
        <end position="170"/>
    </location>
</feature>
<keyword evidence="5 7" id="KW-1133">Transmembrane helix</keyword>
<evidence type="ECO:0000256" key="3">
    <source>
        <dbReference type="ARBA" id="ARBA00022475"/>
    </source>
</evidence>
<dbReference type="AlphaFoldDB" id="A0A0A0MB00"/>
<dbReference type="GO" id="GO:0005886">
    <property type="term" value="C:plasma membrane"/>
    <property type="evidence" value="ECO:0007669"/>
    <property type="project" value="UniProtKB-SubCell"/>
</dbReference>
<protein>
    <submittedName>
        <fullName evidence="9">Membrane protein</fullName>
    </submittedName>
</protein>
<comment type="caution">
    <text evidence="9">The sequence shown here is derived from an EMBL/GenBank/DDBJ whole genome shotgun (WGS) entry which is preliminary data.</text>
</comment>
<comment type="similarity">
    <text evidence="2">Belongs to the UPF0126 family.</text>
</comment>
<keyword evidence="3" id="KW-1003">Cell membrane</keyword>
<feature type="transmembrane region" description="Helical" evidence="7">
    <location>
        <begin position="31"/>
        <end position="52"/>
    </location>
</feature>
<accession>A0A0A0MB00</accession>
<evidence type="ECO:0000256" key="5">
    <source>
        <dbReference type="ARBA" id="ARBA00022989"/>
    </source>
</evidence>
<evidence type="ECO:0000256" key="4">
    <source>
        <dbReference type="ARBA" id="ARBA00022692"/>
    </source>
</evidence>
<dbReference type="STRING" id="1385515.GCA_000423325_01122"/>
<comment type="subcellular location">
    <subcellularLocation>
        <location evidence="1">Cell membrane</location>
        <topology evidence="1">Multi-pass membrane protein</topology>
    </subcellularLocation>
</comment>
<dbReference type="Pfam" id="PF03458">
    <property type="entry name" value="Gly_transporter"/>
    <property type="match status" value="2"/>
</dbReference>
<dbReference type="Proteomes" id="UP000030003">
    <property type="component" value="Unassembled WGS sequence"/>
</dbReference>
<evidence type="ECO:0000256" key="6">
    <source>
        <dbReference type="ARBA" id="ARBA00023136"/>
    </source>
</evidence>
<keyword evidence="6 7" id="KW-0472">Membrane</keyword>
<feature type="domain" description="Glycine transporter" evidence="8">
    <location>
        <begin position="7"/>
        <end position="80"/>
    </location>
</feature>
<dbReference type="EMBL" id="AVBH01000019">
    <property type="protein sequence ID" value="KGO99382.1"/>
    <property type="molecule type" value="Genomic_DNA"/>
</dbReference>
<evidence type="ECO:0000256" key="7">
    <source>
        <dbReference type="SAM" id="Phobius"/>
    </source>
</evidence>
<dbReference type="OrthoDB" id="9791874at2"/>
<gene>
    <name evidence="9" type="ORF">N791_08990</name>
</gene>
<dbReference type="InterPro" id="IPR005115">
    <property type="entry name" value="Gly_transporter"/>
</dbReference>
<sequence length="214" mass="22368">MHTLVLILDLVGTFVFALSGGMMAARRRLDLFGVLVLSFAAASAGGITRDLLIGAVPPAALVDWRYPAVSLAAGVVTFLWTPWIERLQTPVRMFDALGLAVFAVAGTHKALAFGLAPPMAAGLGMLTGIGGGMLRDLLMTEVPLVLRAELYAVAALAGAFVVAAGDTLGLHDTATAVAGALVCFGLRMTALRLGWHLPVALTSRNGRIPPRDRR</sequence>
<keyword evidence="10" id="KW-1185">Reference proteome</keyword>
<dbReference type="eggNOG" id="COG2860">
    <property type="taxonomic scope" value="Bacteria"/>
</dbReference>
<evidence type="ECO:0000259" key="8">
    <source>
        <dbReference type="Pfam" id="PF03458"/>
    </source>
</evidence>
<evidence type="ECO:0000256" key="2">
    <source>
        <dbReference type="ARBA" id="ARBA00008193"/>
    </source>
</evidence>
<dbReference type="PANTHER" id="PTHR30506:SF3">
    <property type="entry name" value="UPF0126 INNER MEMBRANE PROTEIN YADS-RELATED"/>
    <property type="match status" value="1"/>
</dbReference>
<feature type="transmembrane region" description="Helical" evidence="7">
    <location>
        <begin position="119"/>
        <end position="138"/>
    </location>
</feature>
<feature type="transmembrane region" description="Helical" evidence="7">
    <location>
        <begin position="176"/>
        <end position="195"/>
    </location>
</feature>
<keyword evidence="4 7" id="KW-0812">Transmembrane</keyword>